<dbReference type="Proteomes" id="UP001391051">
    <property type="component" value="Unassembled WGS sequence"/>
</dbReference>
<accession>A0ABR1Q216</accession>
<name>A0ABR1Q216_9PEZI</name>
<reference evidence="1 2" key="1">
    <citation type="submission" date="2023-01" db="EMBL/GenBank/DDBJ databases">
        <title>Analysis of 21 Apiospora genomes using comparative genomics revels a genus with tremendous synthesis potential of carbohydrate active enzymes and secondary metabolites.</title>
        <authorList>
            <person name="Sorensen T."/>
        </authorList>
    </citation>
    <scope>NUCLEOTIDE SEQUENCE [LARGE SCALE GENOMIC DNA]</scope>
    <source>
        <strain evidence="1 2">CBS 24483</strain>
    </source>
</reference>
<protein>
    <submittedName>
        <fullName evidence="1">Uncharacterized protein</fullName>
    </submittedName>
</protein>
<gene>
    <name evidence="1" type="ORF">PG986_013083</name>
</gene>
<evidence type="ECO:0000313" key="2">
    <source>
        <dbReference type="Proteomes" id="UP001391051"/>
    </source>
</evidence>
<keyword evidence="2" id="KW-1185">Reference proteome</keyword>
<proteinExistence type="predicted"/>
<dbReference type="EMBL" id="JAQQWE010000008">
    <property type="protein sequence ID" value="KAK7943970.1"/>
    <property type="molecule type" value="Genomic_DNA"/>
</dbReference>
<dbReference type="RefSeq" id="XP_066696001.1">
    <property type="nucleotide sequence ID" value="XM_066849305.1"/>
</dbReference>
<comment type="caution">
    <text evidence="1">The sequence shown here is derived from an EMBL/GenBank/DDBJ whole genome shotgun (WGS) entry which is preliminary data.</text>
</comment>
<evidence type="ECO:0000313" key="1">
    <source>
        <dbReference type="EMBL" id="KAK7943970.1"/>
    </source>
</evidence>
<sequence>MSIMEADKVVFRDPSMYSSNSTEQARIKELVLAHAPFGASSAVIVLDVSRQHVLDEPPPQSAFNWNATTKSANKRTDKEAFLQSKPYGIMALSMMSRPLWAYREHPGLLQEENVWISLPVSQGTPTLLAIIAGRKVIGTETVARARRNSC</sequence>
<dbReference type="GeneID" id="92082367"/>
<organism evidence="1 2">
    <name type="scientific">Apiospora aurea</name>
    <dbReference type="NCBI Taxonomy" id="335848"/>
    <lineage>
        <taxon>Eukaryota</taxon>
        <taxon>Fungi</taxon>
        <taxon>Dikarya</taxon>
        <taxon>Ascomycota</taxon>
        <taxon>Pezizomycotina</taxon>
        <taxon>Sordariomycetes</taxon>
        <taxon>Xylariomycetidae</taxon>
        <taxon>Amphisphaeriales</taxon>
        <taxon>Apiosporaceae</taxon>
        <taxon>Apiospora</taxon>
    </lineage>
</organism>